<dbReference type="SUPFAM" id="SSF103473">
    <property type="entry name" value="MFS general substrate transporter"/>
    <property type="match status" value="1"/>
</dbReference>
<evidence type="ECO:0000256" key="3">
    <source>
        <dbReference type="ARBA" id="ARBA00022692"/>
    </source>
</evidence>
<dbReference type="Gene3D" id="1.20.1250.20">
    <property type="entry name" value="MFS general substrate transporter like domains"/>
    <property type="match status" value="2"/>
</dbReference>
<evidence type="ECO:0000256" key="2">
    <source>
        <dbReference type="ARBA" id="ARBA00022448"/>
    </source>
</evidence>
<evidence type="ECO:0000313" key="9">
    <source>
        <dbReference type="Proteomes" id="UP000216797"/>
    </source>
</evidence>
<evidence type="ECO:0000256" key="1">
    <source>
        <dbReference type="ARBA" id="ARBA00004651"/>
    </source>
</evidence>
<feature type="transmembrane region" description="Helical" evidence="6">
    <location>
        <begin position="119"/>
        <end position="142"/>
    </location>
</feature>
<evidence type="ECO:0000256" key="5">
    <source>
        <dbReference type="ARBA" id="ARBA00023136"/>
    </source>
</evidence>
<dbReference type="EMBL" id="LHUG01000008">
    <property type="protein sequence ID" value="PAB00283.1"/>
    <property type="molecule type" value="Genomic_DNA"/>
</dbReference>
<sequence>MFHFLKPRQKDTVPTQDVERVFKKFKWLSFIGVFIGYATFYIVRNNFSLSTPKLEHSLNISKTEIGFLCSCLLISYGLSKGIMSSLSDKADPKRFMALGLFLCSVISILLFLFGHSYLIIAFLIILLGIFQGMGVGPAFITISNWFEKRNRGFITAIWNSSHNIGGGVVSPLIGFMLAIVGQKNWRFAYYVFPGLIALVVSFLLLFLVKGKPENEGLPPLKEHQISFDDNVSYETLSSKDILVKYVLKNKGAWYVAFIDTFVYMIRFGIITWLPIFLLEVKGFSNAQMMFAFLVFEWAAIPSTIFAGIISDKFFKGYRMPPAIIALSLIIFCLIGYWNSTSVFSITLFAAAAGCLIYIPQFLTSVQTMEVVPSFAVGSAVGLRGFMSYIFGSTLGTCLLGAAVDHWGWNAGLFLLLGAAVICVIFCLLSHLNIKSMGGKLDD</sequence>
<dbReference type="PIRSF" id="PIRSF002808">
    <property type="entry name" value="Hexose_phosphate_transp"/>
    <property type="match status" value="1"/>
</dbReference>
<comment type="subcellular location">
    <subcellularLocation>
        <location evidence="1">Cell membrane</location>
        <topology evidence="1">Multi-pass membrane protein</topology>
    </subcellularLocation>
</comment>
<keyword evidence="3 6" id="KW-0812">Transmembrane</keyword>
<dbReference type="PROSITE" id="PS50850">
    <property type="entry name" value="MFS"/>
    <property type="match status" value="1"/>
</dbReference>
<keyword evidence="4 6" id="KW-1133">Transmembrane helix</keyword>
<feature type="transmembrane region" description="Helical" evidence="6">
    <location>
        <begin position="63"/>
        <end position="83"/>
    </location>
</feature>
<feature type="transmembrane region" description="Helical" evidence="6">
    <location>
        <begin position="321"/>
        <end position="337"/>
    </location>
</feature>
<comment type="caution">
    <text evidence="8">The sequence shown here is derived from an EMBL/GenBank/DDBJ whole genome shotgun (WGS) entry which is preliminary data.</text>
</comment>
<feature type="transmembrane region" description="Helical" evidence="6">
    <location>
        <begin position="187"/>
        <end position="208"/>
    </location>
</feature>
<dbReference type="Proteomes" id="UP000216797">
    <property type="component" value="Unassembled WGS sequence"/>
</dbReference>
<keyword evidence="2" id="KW-0813">Transport</keyword>
<dbReference type="InterPro" id="IPR036259">
    <property type="entry name" value="MFS_trans_sf"/>
</dbReference>
<organism evidence="8 9">
    <name type="scientific">Enterococcus canintestini</name>
    <dbReference type="NCBI Taxonomy" id="317010"/>
    <lineage>
        <taxon>Bacteria</taxon>
        <taxon>Bacillati</taxon>
        <taxon>Bacillota</taxon>
        <taxon>Bacilli</taxon>
        <taxon>Lactobacillales</taxon>
        <taxon>Enterococcaceae</taxon>
        <taxon>Enterococcus</taxon>
    </lineage>
</organism>
<dbReference type="CDD" id="cd17345">
    <property type="entry name" value="MFS_GlpT"/>
    <property type="match status" value="1"/>
</dbReference>
<dbReference type="GO" id="GO:0005886">
    <property type="term" value="C:plasma membrane"/>
    <property type="evidence" value="ECO:0007669"/>
    <property type="project" value="UniProtKB-SubCell"/>
</dbReference>
<feature type="transmembrane region" description="Helical" evidence="6">
    <location>
        <begin position="95"/>
        <end position="113"/>
    </location>
</feature>
<reference evidence="8 9" key="1">
    <citation type="submission" date="2015-08" db="EMBL/GenBank/DDBJ databases">
        <title>Enterococcus genome sequence.</title>
        <authorList>
            <person name="Acedo J.Z."/>
            <person name="Vederas J.C."/>
        </authorList>
    </citation>
    <scope>NUCLEOTIDE SEQUENCE [LARGE SCALE GENOMIC DNA]</scope>
    <source>
        <strain evidence="8 9">49</strain>
    </source>
</reference>
<dbReference type="AlphaFoldDB" id="A0A267HS16"/>
<feature type="transmembrane region" description="Helical" evidence="6">
    <location>
        <begin position="289"/>
        <end position="309"/>
    </location>
</feature>
<evidence type="ECO:0000259" key="7">
    <source>
        <dbReference type="PROSITE" id="PS50850"/>
    </source>
</evidence>
<dbReference type="PANTHER" id="PTHR43826:SF6">
    <property type="entry name" value="GLYCEROL-3-PHOSPHATE TRANSPORTER"/>
    <property type="match status" value="1"/>
</dbReference>
<name>A0A267HS16_9ENTE</name>
<dbReference type="Pfam" id="PF07690">
    <property type="entry name" value="MFS_1"/>
    <property type="match status" value="1"/>
</dbReference>
<feature type="transmembrane region" description="Helical" evidence="6">
    <location>
        <begin position="25"/>
        <end position="43"/>
    </location>
</feature>
<feature type="transmembrane region" description="Helical" evidence="6">
    <location>
        <begin position="163"/>
        <end position="181"/>
    </location>
</feature>
<feature type="transmembrane region" description="Helical" evidence="6">
    <location>
        <begin position="252"/>
        <end position="277"/>
    </location>
</feature>
<dbReference type="InterPro" id="IPR000849">
    <property type="entry name" value="Sugar_P_transporter"/>
</dbReference>
<feature type="transmembrane region" description="Helical" evidence="6">
    <location>
        <begin position="410"/>
        <end position="431"/>
    </location>
</feature>
<dbReference type="InterPro" id="IPR051337">
    <property type="entry name" value="OPA_Antiporter"/>
</dbReference>
<dbReference type="GO" id="GO:0061513">
    <property type="term" value="F:glucose 6-phosphate:phosphate antiporter activity"/>
    <property type="evidence" value="ECO:0007669"/>
    <property type="project" value="TreeGrafter"/>
</dbReference>
<feature type="domain" description="Major facilitator superfamily (MFS) profile" evidence="7">
    <location>
        <begin position="25"/>
        <end position="434"/>
    </location>
</feature>
<evidence type="ECO:0000313" key="8">
    <source>
        <dbReference type="EMBL" id="PAB00283.1"/>
    </source>
</evidence>
<dbReference type="PANTHER" id="PTHR43826">
    <property type="entry name" value="GLUCOSE-6-PHOSPHATE EXCHANGER SLC37A4"/>
    <property type="match status" value="1"/>
</dbReference>
<evidence type="ECO:0000256" key="4">
    <source>
        <dbReference type="ARBA" id="ARBA00022989"/>
    </source>
</evidence>
<dbReference type="RefSeq" id="WP_095006928.1">
    <property type="nucleotide sequence ID" value="NZ_LHUG01000008.1"/>
</dbReference>
<dbReference type="InterPro" id="IPR020846">
    <property type="entry name" value="MFS_dom"/>
</dbReference>
<evidence type="ECO:0000256" key="6">
    <source>
        <dbReference type="SAM" id="Phobius"/>
    </source>
</evidence>
<dbReference type="GO" id="GO:0035435">
    <property type="term" value="P:phosphate ion transmembrane transport"/>
    <property type="evidence" value="ECO:0007669"/>
    <property type="project" value="TreeGrafter"/>
</dbReference>
<proteinExistence type="predicted"/>
<feature type="transmembrane region" description="Helical" evidence="6">
    <location>
        <begin position="370"/>
        <end position="390"/>
    </location>
</feature>
<protein>
    <submittedName>
        <fullName evidence="8">Phosphoglycerate transporter</fullName>
    </submittedName>
</protein>
<keyword evidence="5 6" id="KW-0472">Membrane</keyword>
<dbReference type="InterPro" id="IPR011701">
    <property type="entry name" value="MFS"/>
</dbReference>
<gene>
    <name evidence="8" type="ORF">AKL21_09840</name>
</gene>
<accession>A0A267HS16</accession>
<feature type="transmembrane region" description="Helical" evidence="6">
    <location>
        <begin position="343"/>
        <end position="363"/>
    </location>
</feature>
<keyword evidence="9" id="KW-1185">Reference proteome</keyword>